<feature type="compositionally biased region" description="Low complexity" evidence="8">
    <location>
        <begin position="1113"/>
        <end position="1133"/>
    </location>
</feature>
<dbReference type="SMART" id="SM00119">
    <property type="entry name" value="HECTc"/>
    <property type="match status" value="1"/>
</dbReference>
<feature type="region of interest" description="Disordered" evidence="8">
    <location>
        <begin position="1063"/>
        <end position="1133"/>
    </location>
</feature>
<dbReference type="SUPFAM" id="SSF51045">
    <property type="entry name" value="WW domain"/>
    <property type="match status" value="2"/>
</dbReference>
<evidence type="ECO:0000313" key="12">
    <source>
        <dbReference type="EnsemblMetazoa" id="tetur04g05140.1"/>
    </source>
</evidence>
<dbReference type="GO" id="GO:0048814">
    <property type="term" value="P:regulation of dendrite morphogenesis"/>
    <property type="evidence" value="ECO:0007669"/>
    <property type="project" value="TreeGrafter"/>
</dbReference>
<feature type="compositionally biased region" description="Low complexity" evidence="8">
    <location>
        <begin position="665"/>
        <end position="682"/>
    </location>
</feature>
<keyword evidence="5" id="KW-0677">Repeat</keyword>
<dbReference type="Gene3D" id="3.30.2160.10">
    <property type="entry name" value="Hect, E3 ligase catalytic domain"/>
    <property type="match status" value="1"/>
</dbReference>
<dbReference type="CDD" id="cd00078">
    <property type="entry name" value="HECTc"/>
    <property type="match status" value="1"/>
</dbReference>
<dbReference type="GO" id="GO:0009966">
    <property type="term" value="P:regulation of signal transduction"/>
    <property type="evidence" value="ECO:0007669"/>
    <property type="project" value="UniProtKB-ARBA"/>
</dbReference>
<dbReference type="PROSITE" id="PS01159">
    <property type="entry name" value="WW_DOMAIN_1"/>
    <property type="match status" value="2"/>
</dbReference>
<dbReference type="FunFam" id="3.30.2160.10:FF:000001">
    <property type="entry name" value="E3 ubiquitin-protein ligase NEDD4-like"/>
    <property type="match status" value="1"/>
</dbReference>
<evidence type="ECO:0000256" key="1">
    <source>
        <dbReference type="ARBA" id="ARBA00000885"/>
    </source>
</evidence>
<dbReference type="InterPro" id="IPR035892">
    <property type="entry name" value="C2_domain_sf"/>
</dbReference>
<feature type="region of interest" description="Disordered" evidence="8">
    <location>
        <begin position="801"/>
        <end position="889"/>
    </location>
</feature>
<dbReference type="InterPro" id="IPR000008">
    <property type="entry name" value="C2_dom"/>
</dbReference>
<dbReference type="EMBL" id="CAEY01001363">
    <property type="status" value="NOT_ANNOTATED_CDS"/>
    <property type="molecule type" value="Genomic_DNA"/>
</dbReference>
<feature type="compositionally biased region" description="Acidic residues" evidence="8">
    <location>
        <begin position="493"/>
        <end position="503"/>
    </location>
</feature>
<feature type="compositionally biased region" description="Low complexity" evidence="8">
    <location>
        <begin position="1076"/>
        <end position="1104"/>
    </location>
</feature>
<feature type="region of interest" description="Disordered" evidence="8">
    <location>
        <begin position="1219"/>
        <end position="1263"/>
    </location>
</feature>
<feature type="compositionally biased region" description="Acidic residues" evidence="8">
    <location>
        <begin position="512"/>
        <end position="561"/>
    </location>
</feature>
<dbReference type="Pfam" id="PF00632">
    <property type="entry name" value="HECT"/>
    <property type="match status" value="1"/>
</dbReference>
<evidence type="ECO:0000256" key="3">
    <source>
        <dbReference type="ARBA" id="ARBA00012485"/>
    </source>
</evidence>
<dbReference type="CDD" id="cd00201">
    <property type="entry name" value="WW"/>
    <property type="match status" value="2"/>
</dbReference>
<feature type="compositionally biased region" description="Polar residues" evidence="8">
    <location>
        <begin position="331"/>
        <end position="350"/>
    </location>
</feature>
<feature type="domain" description="WW" evidence="10">
    <location>
        <begin position="730"/>
        <end position="763"/>
    </location>
</feature>
<dbReference type="SUPFAM" id="SSF56204">
    <property type="entry name" value="Hect, E3 ligase catalytic domain"/>
    <property type="match status" value="1"/>
</dbReference>
<evidence type="ECO:0000256" key="8">
    <source>
        <dbReference type="SAM" id="MobiDB-lite"/>
    </source>
</evidence>
<evidence type="ECO:0000259" key="11">
    <source>
        <dbReference type="PROSITE" id="PS50237"/>
    </source>
</evidence>
<dbReference type="Gene3D" id="3.30.2410.10">
    <property type="entry name" value="Hect, E3 ligase catalytic domain"/>
    <property type="match status" value="1"/>
</dbReference>
<evidence type="ECO:0000256" key="7">
    <source>
        <dbReference type="PROSITE-ProRule" id="PRU00104"/>
    </source>
</evidence>
<feature type="region of interest" description="Disordered" evidence="8">
    <location>
        <begin position="635"/>
        <end position="700"/>
    </location>
</feature>
<dbReference type="InterPro" id="IPR035983">
    <property type="entry name" value="Hect_E3_ubiquitin_ligase"/>
</dbReference>
<dbReference type="PANTHER" id="PTHR11254:SF320">
    <property type="entry name" value="HECT-TYPE E3 UBIQUITIN TRANSFERASE"/>
    <property type="match status" value="1"/>
</dbReference>
<dbReference type="FunFam" id="3.90.1750.10:FF:000036">
    <property type="entry name" value="E3 ubiquitin-protein ligase HECW2"/>
    <property type="match status" value="1"/>
</dbReference>
<reference evidence="13" key="1">
    <citation type="submission" date="2011-08" db="EMBL/GenBank/DDBJ databases">
        <authorList>
            <person name="Rombauts S."/>
        </authorList>
    </citation>
    <scope>NUCLEOTIDE SEQUENCE</scope>
    <source>
        <strain evidence="13">London</strain>
    </source>
</reference>
<dbReference type="PROSITE" id="PS50237">
    <property type="entry name" value="HECT"/>
    <property type="match status" value="1"/>
</dbReference>
<dbReference type="HOGENOM" id="CLU_002173_14_0_1"/>
<feature type="region of interest" description="Disordered" evidence="8">
    <location>
        <begin position="410"/>
        <end position="620"/>
    </location>
</feature>
<feature type="compositionally biased region" description="Low complexity" evidence="8">
    <location>
        <begin position="1221"/>
        <end position="1263"/>
    </location>
</feature>
<feature type="region of interest" description="Disordered" evidence="8">
    <location>
        <begin position="274"/>
        <end position="363"/>
    </location>
</feature>
<dbReference type="Proteomes" id="UP000015104">
    <property type="component" value="Unassembled WGS sequence"/>
</dbReference>
<dbReference type="GO" id="GO:0005737">
    <property type="term" value="C:cytoplasm"/>
    <property type="evidence" value="ECO:0007669"/>
    <property type="project" value="TreeGrafter"/>
</dbReference>
<dbReference type="UniPathway" id="UPA00143"/>
<feature type="region of interest" description="Disordered" evidence="8">
    <location>
        <begin position="906"/>
        <end position="942"/>
    </location>
</feature>
<dbReference type="FunFam" id="3.30.2410.10:FF:000002">
    <property type="entry name" value="E3 ubiquitin-protein ligase HECW2"/>
    <property type="match status" value="1"/>
</dbReference>
<feature type="domain" description="HECT" evidence="11">
    <location>
        <begin position="1326"/>
        <end position="1663"/>
    </location>
</feature>
<dbReference type="FunFam" id="3.90.1750.10:FF:000079">
    <property type="entry name" value="E3 ubiquitin-protein ligase"/>
    <property type="match status" value="1"/>
</dbReference>
<evidence type="ECO:0000256" key="4">
    <source>
        <dbReference type="ARBA" id="ARBA00022679"/>
    </source>
</evidence>
<dbReference type="PROSITE" id="PS50004">
    <property type="entry name" value="C2"/>
    <property type="match status" value="1"/>
</dbReference>
<protein>
    <recommendedName>
        <fullName evidence="3">HECT-type E3 ubiquitin transferase</fullName>
        <ecNumber evidence="3">2.3.2.26</ecNumber>
    </recommendedName>
</protein>
<dbReference type="GO" id="GO:0061630">
    <property type="term" value="F:ubiquitin protein ligase activity"/>
    <property type="evidence" value="ECO:0007669"/>
    <property type="project" value="UniProtKB-EC"/>
</dbReference>
<dbReference type="EnsemblMetazoa" id="tetur04g05140.1">
    <property type="protein sequence ID" value="tetur04g05140.1"/>
    <property type="gene ID" value="tetur04g05140"/>
</dbReference>
<dbReference type="InterPro" id="IPR050409">
    <property type="entry name" value="E3_ubiq-protein_ligase"/>
</dbReference>
<keyword evidence="13" id="KW-1185">Reference proteome</keyword>
<evidence type="ECO:0000259" key="10">
    <source>
        <dbReference type="PROSITE" id="PS50020"/>
    </source>
</evidence>
<dbReference type="PROSITE" id="PS50020">
    <property type="entry name" value="WW_DOMAIN_2"/>
    <property type="match status" value="2"/>
</dbReference>
<dbReference type="InterPro" id="IPR036020">
    <property type="entry name" value="WW_dom_sf"/>
</dbReference>
<feature type="region of interest" description="Disordered" evidence="8">
    <location>
        <begin position="171"/>
        <end position="192"/>
    </location>
</feature>
<dbReference type="SMART" id="SM00456">
    <property type="entry name" value="WW"/>
    <property type="match status" value="2"/>
</dbReference>
<dbReference type="InterPro" id="IPR000569">
    <property type="entry name" value="HECT_dom"/>
</dbReference>
<feature type="compositionally biased region" description="Polar residues" evidence="8">
    <location>
        <begin position="635"/>
        <end position="664"/>
    </location>
</feature>
<dbReference type="Gene3D" id="3.90.1750.10">
    <property type="entry name" value="Hect, E3 ligase catalytic domains"/>
    <property type="match status" value="1"/>
</dbReference>
<dbReference type="SUPFAM" id="SSF49562">
    <property type="entry name" value="C2 domain (Calcium/lipid-binding domain, CaLB)"/>
    <property type="match status" value="1"/>
</dbReference>
<dbReference type="Pfam" id="PF00397">
    <property type="entry name" value="WW"/>
    <property type="match status" value="2"/>
</dbReference>
<organism evidence="12 13">
    <name type="scientific">Tetranychus urticae</name>
    <name type="common">Two-spotted spider mite</name>
    <dbReference type="NCBI Taxonomy" id="32264"/>
    <lineage>
        <taxon>Eukaryota</taxon>
        <taxon>Metazoa</taxon>
        <taxon>Ecdysozoa</taxon>
        <taxon>Arthropoda</taxon>
        <taxon>Chelicerata</taxon>
        <taxon>Arachnida</taxon>
        <taxon>Acari</taxon>
        <taxon>Acariformes</taxon>
        <taxon>Trombidiformes</taxon>
        <taxon>Prostigmata</taxon>
        <taxon>Eleutherengona</taxon>
        <taxon>Raphignathae</taxon>
        <taxon>Tetranychoidea</taxon>
        <taxon>Tetranychidae</taxon>
        <taxon>Tetranychus</taxon>
    </lineage>
</organism>
<sequence length="1663" mass="183635">MFFNPDPYLKISIQPGENESVHAYSHYLQVSRTDNAEGTVDPNWNCRYTFAAIPSDVIFFEVKDRFARSRPLISRSLGRASIQVGQLLERFFSGSGGMPFESTLWLTHKTSSTSDNNINIGSISFTFCLELDKDPRIHSIRSLYTSSANSNSSSVGGLSSASLPYIPSGNIPAGQRLSKDSSSRSSRSGNELVRSDVIRNELSQISRNRSSSLTCAAIDAIPTSSSLASNSSVNRSSLNPAHLMNSSCSSSPPTYSSSLLVSTGLGQQQLQNSNINKYRDTPPPLPPKQKSTKQGQSEHPRDNQEASRSQVQLGSSENNSFSSLSSVNFSPLTDQSSGIVPPSKTSMTIDSSSPPPTPPLRSRISRVVKPNLNEKQNDHRTANIHQGNQKSQAITFESPESASCSLLKQENLSGGDSVEQPEPESISSSLIPEFSSIDISYQDDEDSDGSSSTLSWTTEHALNSAQVNEPTSNQLQQENIDGSDNDIDHGYGDEEDNNNDDNVSENCSNVSEDGEDDDDTDDDDDDEDNDDEEEEDDEDDVEEDDEDDEEDEDVEEDEEDSCSTNDAVPSIVDNEQTEMSSGNPFLSQINETSETSTRASNLDKQNTSDDHASTSSHFTPAVNDLLPLQSTLSSFTADTQPSSSSSPLVFAVQNNSESSTKNSRPPSTMSSNIRSSSKNPSKSLHRRTMSSAGTFALPNKREFRSGAATLTRLPSIPERNYQFQKAETDEPLPPNWEARIDSHGRVFYVDHVSRTTTWSRPSSEVPNKVPQLSRKCDIASTAMEISRQQLDRRYQSIRRTITHRGSASSSSTPVSSSASVPPTSTPSSSSTGPSYHSTTHSINNSSTNSDSLTTELQPATVSSTSIGATETDSPIPSSSSYGTRPASTSSIQVSPIAPFVSAAAISAPNSEPSSSTASSVLMSPSTGQASSSSPSETSNSNDSTHMFPALKFLMRSDFFNLLHLNDEALAQYNKSISLKHMITKIRRDPSHTAFQKYQHNRDLVSLINKFVESGRELPQGWEKKLDRNNKCFFIDHTTKTTTFIDPRLPTEVPPVNPHILVIAPSRRPNRGPPPQQLLYHHQQPQPPSTSSDANTANNNAHQNSPVPPPRPSYPNNVSSSSSTASSATATSNATPVQVPVAYNEKVVAFLRQPNIMEILKERRPNINSMSSLRDKVIAVKNEGTSALDRYSNDIEMTILLSLFEQEIMSYIPIQNAISARSPPSSNNTSNQPSTSTPASVSSSSIASSHSHGSPQSSSGLSRASAVRIPPITGCSPYRRDFEAKLRNFYRKLEQKGYGQGPNKFKLNIRRDHLLEDAFTKIMSANSKKDLQKSRLYISFAGEEGLDYGGPSREFFFLLSRELFNPYYGLFEYSANDTYTVQVSPMSAFVDNAHEWFRFSGRVLGLTLVHQYLLDAFFTRPFYKALLRLPCSLSDLEYLDAEFHQSLRWLKENDISDLELDLTFSVIEEVAGQVVEKDLKPSGKKISVNEKNKKEYIDRMVKWRLDRGVSEQTESLVKGFYEVIDARLVSVFDARELELVIAGTAEIDVSDWRKNTEYRSGYHDQHPVIQWFWKAIEKKFDNERRLRLLQFVTGTSSIPYDGFAALRGSNGPRKFCIEKWGLPTSLPRAHTCFNRLDLPPYTSFEMLYDKLLLAVEESSTFGIE</sequence>
<feature type="compositionally biased region" description="Polar residues" evidence="8">
    <location>
        <begin position="449"/>
        <end position="482"/>
    </location>
</feature>
<dbReference type="InterPro" id="IPR040524">
    <property type="entry name" value="HECW1_helix"/>
</dbReference>
<dbReference type="Pfam" id="PF18436">
    <property type="entry name" value="HECW1_helix"/>
    <property type="match status" value="1"/>
</dbReference>
<dbReference type="GO" id="GO:0006511">
    <property type="term" value="P:ubiquitin-dependent protein catabolic process"/>
    <property type="evidence" value="ECO:0007669"/>
    <property type="project" value="TreeGrafter"/>
</dbReference>
<dbReference type="EC" id="2.3.2.26" evidence="3"/>
<feature type="compositionally biased region" description="Low complexity" evidence="8">
    <location>
        <begin position="315"/>
        <end position="330"/>
    </location>
</feature>
<evidence type="ECO:0000256" key="5">
    <source>
        <dbReference type="ARBA" id="ARBA00022737"/>
    </source>
</evidence>
<feature type="compositionally biased region" description="Polar residues" evidence="8">
    <location>
        <begin position="855"/>
        <end position="889"/>
    </location>
</feature>
<feature type="domain" description="WW" evidence="10">
    <location>
        <begin position="1015"/>
        <end position="1048"/>
    </location>
</feature>
<reference evidence="12" key="2">
    <citation type="submission" date="2015-06" db="UniProtKB">
        <authorList>
            <consortium name="EnsemblMetazoa"/>
        </authorList>
    </citation>
    <scope>IDENTIFICATION</scope>
</reference>
<comment type="catalytic activity">
    <reaction evidence="1">
        <text>S-ubiquitinyl-[E2 ubiquitin-conjugating enzyme]-L-cysteine + [acceptor protein]-L-lysine = [E2 ubiquitin-conjugating enzyme]-L-cysteine + N(6)-ubiquitinyl-[acceptor protein]-L-lysine.</text>
        <dbReference type="EC" id="2.3.2.26"/>
    </reaction>
</comment>
<dbReference type="eggNOG" id="KOG0940">
    <property type="taxonomic scope" value="Eukaryota"/>
</dbReference>
<evidence type="ECO:0000313" key="13">
    <source>
        <dbReference type="Proteomes" id="UP000015104"/>
    </source>
</evidence>
<feature type="compositionally biased region" description="Polar residues" evidence="8">
    <location>
        <begin position="562"/>
        <end position="605"/>
    </location>
</feature>
<dbReference type="GO" id="GO:0016567">
    <property type="term" value="P:protein ubiquitination"/>
    <property type="evidence" value="ECO:0007669"/>
    <property type="project" value="UniProtKB-UniPathway"/>
</dbReference>
<evidence type="ECO:0000256" key="6">
    <source>
        <dbReference type="ARBA" id="ARBA00022786"/>
    </source>
</evidence>
<feature type="compositionally biased region" description="Low complexity" evidence="8">
    <location>
        <begin position="805"/>
        <end position="854"/>
    </location>
</feature>
<dbReference type="InterPro" id="IPR001202">
    <property type="entry name" value="WW_dom"/>
</dbReference>
<proteinExistence type="predicted"/>
<feature type="active site" description="Glycyl thioester intermediate" evidence="7">
    <location>
        <position position="1631"/>
    </location>
</feature>
<feature type="compositionally biased region" description="Low complexity" evidence="8">
    <location>
        <begin position="423"/>
        <end position="437"/>
    </location>
</feature>
<evidence type="ECO:0000259" key="9">
    <source>
        <dbReference type="PROSITE" id="PS50004"/>
    </source>
</evidence>
<keyword evidence="6 7" id="KW-0833">Ubl conjugation pathway</keyword>
<evidence type="ECO:0000256" key="2">
    <source>
        <dbReference type="ARBA" id="ARBA00004906"/>
    </source>
</evidence>
<dbReference type="Gene3D" id="2.60.40.150">
    <property type="entry name" value="C2 domain"/>
    <property type="match status" value="1"/>
</dbReference>
<dbReference type="PANTHER" id="PTHR11254">
    <property type="entry name" value="HECT DOMAIN UBIQUITIN-PROTEIN LIGASE"/>
    <property type="match status" value="1"/>
</dbReference>
<name>T1K2I5_TETUR</name>
<keyword evidence="4" id="KW-0808">Transferase</keyword>
<comment type="pathway">
    <text evidence="2">Protein modification; protein ubiquitination.</text>
</comment>
<feature type="domain" description="C2" evidence="9">
    <location>
        <begin position="1"/>
        <end position="100"/>
    </location>
</feature>
<dbReference type="STRING" id="32264.T1K2I5"/>
<accession>T1K2I5</accession>
<dbReference type="Gene3D" id="2.20.70.10">
    <property type="match status" value="2"/>
</dbReference>
<feature type="compositionally biased region" description="Basic and acidic residues" evidence="8">
    <location>
        <begin position="296"/>
        <end position="305"/>
    </location>
</feature>